<sequence length="261" mass="28869">MFDILGKVALVTGAASGIGLATVELLLENGLKGVTIVDINETKGKLVAENLNKKYGNDKTLFVKVNVANRNEFEDAFKSTITKFKNLDIVINCAGFVKDLRWEEEIAVNLGGTITGTYFAFENYLPKHKSESEGVIINVSSTAAFDIYAQAPVYTATKSGIVTFSRSYGSPLHYNRNQIRVMAICPGFTDTPMHNATHEKLLAPAFYEISEEGFDELVIQSVEHVAKTVVLMIKEGKTGSVWIVENCKEPYEMKFPPRDQN</sequence>
<evidence type="ECO:0000313" key="5">
    <source>
        <dbReference type="Proteomes" id="UP001353858"/>
    </source>
</evidence>
<dbReference type="PROSITE" id="PS00061">
    <property type="entry name" value="ADH_SHORT"/>
    <property type="match status" value="1"/>
</dbReference>
<organism evidence="4 5">
    <name type="scientific">Aquatica leii</name>
    <dbReference type="NCBI Taxonomy" id="1421715"/>
    <lineage>
        <taxon>Eukaryota</taxon>
        <taxon>Metazoa</taxon>
        <taxon>Ecdysozoa</taxon>
        <taxon>Arthropoda</taxon>
        <taxon>Hexapoda</taxon>
        <taxon>Insecta</taxon>
        <taxon>Pterygota</taxon>
        <taxon>Neoptera</taxon>
        <taxon>Endopterygota</taxon>
        <taxon>Coleoptera</taxon>
        <taxon>Polyphaga</taxon>
        <taxon>Elateriformia</taxon>
        <taxon>Elateroidea</taxon>
        <taxon>Lampyridae</taxon>
        <taxon>Luciolinae</taxon>
        <taxon>Aquatica</taxon>
    </lineage>
</organism>
<evidence type="ECO:0008006" key="6">
    <source>
        <dbReference type="Google" id="ProtNLM"/>
    </source>
</evidence>
<protein>
    <recommendedName>
        <fullName evidence="6">15-hydroxyprostaglandin dehydrogenase [NAD(+)]-like</fullName>
    </recommendedName>
</protein>
<dbReference type="InterPro" id="IPR002347">
    <property type="entry name" value="SDR_fam"/>
</dbReference>
<dbReference type="PRINTS" id="PR00080">
    <property type="entry name" value="SDRFAMILY"/>
</dbReference>
<dbReference type="Gene3D" id="3.40.50.720">
    <property type="entry name" value="NAD(P)-binding Rossmann-like Domain"/>
    <property type="match status" value="1"/>
</dbReference>
<evidence type="ECO:0000256" key="3">
    <source>
        <dbReference type="RuleBase" id="RU000363"/>
    </source>
</evidence>
<dbReference type="SUPFAM" id="SSF51735">
    <property type="entry name" value="NAD(P)-binding Rossmann-fold domains"/>
    <property type="match status" value="1"/>
</dbReference>
<comment type="similarity">
    <text evidence="1 3">Belongs to the short-chain dehydrogenases/reductases (SDR) family.</text>
</comment>
<dbReference type="Proteomes" id="UP001353858">
    <property type="component" value="Unassembled WGS sequence"/>
</dbReference>
<comment type="caution">
    <text evidence="4">The sequence shown here is derived from an EMBL/GenBank/DDBJ whole genome shotgun (WGS) entry which is preliminary data.</text>
</comment>
<evidence type="ECO:0000256" key="2">
    <source>
        <dbReference type="ARBA" id="ARBA00023002"/>
    </source>
</evidence>
<dbReference type="GO" id="GO:0016616">
    <property type="term" value="F:oxidoreductase activity, acting on the CH-OH group of donors, NAD or NADP as acceptor"/>
    <property type="evidence" value="ECO:0007669"/>
    <property type="project" value="TreeGrafter"/>
</dbReference>
<dbReference type="PRINTS" id="PR00081">
    <property type="entry name" value="GDHRDH"/>
</dbReference>
<dbReference type="InterPro" id="IPR020904">
    <property type="entry name" value="Sc_DH/Rdtase_CS"/>
</dbReference>
<dbReference type="AlphaFoldDB" id="A0AAN7SDN7"/>
<keyword evidence="5" id="KW-1185">Reference proteome</keyword>
<evidence type="ECO:0000313" key="4">
    <source>
        <dbReference type="EMBL" id="KAK4876647.1"/>
    </source>
</evidence>
<reference evidence="5" key="1">
    <citation type="submission" date="2023-01" db="EMBL/GenBank/DDBJ databases">
        <title>Key to firefly adult light organ development and bioluminescence: homeobox transcription factors regulate luciferase expression and transportation to peroxisome.</title>
        <authorList>
            <person name="Fu X."/>
        </authorList>
    </citation>
    <scope>NUCLEOTIDE SEQUENCE [LARGE SCALE GENOMIC DNA]</scope>
</reference>
<dbReference type="EMBL" id="JARPUR010000004">
    <property type="protein sequence ID" value="KAK4876647.1"/>
    <property type="molecule type" value="Genomic_DNA"/>
</dbReference>
<proteinExistence type="inferred from homology"/>
<keyword evidence="2" id="KW-0560">Oxidoreductase</keyword>
<evidence type="ECO:0000256" key="1">
    <source>
        <dbReference type="ARBA" id="ARBA00006484"/>
    </source>
</evidence>
<name>A0AAN7SDN7_9COLE</name>
<dbReference type="GO" id="GO:0005737">
    <property type="term" value="C:cytoplasm"/>
    <property type="evidence" value="ECO:0007669"/>
    <property type="project" value="TreeGrafter"/>
</dbReference>
<gene>
    <name evidence="4" type="ORF">RN001_009153</name>
</gene>
<dbReference type="FunFam" id="3.40.50.720:FF:000149">
    <property type="entry name" value="15-hydroxyprostaglandin dehydrogenase [NAD(+)]"/>
    <property type="match status" value="1"/>
</dbReference>
<dbReference type="Pfam" id="PF00106">
    <property type="entry name" value="adh_short"/>
    <property type="match status" value="1"/>
</dbReference>
<accession>A0AAN7SDN7</accession>
<dbReference type="PANTHER" id="PTHR44229:SF8">
    <property type="entry name" value="ALCOHOL DEHYDROGENASE-RELATED"/>
    <property type="match status" value="1"/>
</dbReference>
<dbReference type="InterPro" id="IPR036291">
    <property type="entry name" value="NAD(P)-bd_dom_sf"/>
</dbReference>
<dbReference type="PANTHER" id="PTHR44229">
    <property type="entry name" value="15-HYDROXYPROSTAGLANDIN DEHYDROGENASE [NAD(+)]"/>
    <property type="match status" value="1"/>
</dbReference>